<name>A0ABN7TB65_OIKDI</name>
<evidence type="ECO:0000313" key="2">
    <source>
        <dbReference type="EMBL" id="CAG5112595.1"/>
    </source>
</evidence>
<evidence type="ECO:0000313" key="3">
    <source>
        <dbReference type="Proteomes" id="UP001158576"/>
    </source>
</evidence>
<proteinExistence type="predicted"/>
<sequence length="192" mass="21526">MEVEPQIAQVAQTIKTIDLAEDDAEDVDFVVPDEDLELADESSADESSDEEGENEGEKGSLEVVEEDFCVEIVNGEFKKLKFNQDQHMEGDSQEEADSQEEDNEGITLKSLEADLPDEDEEADPNFDPCAETLSDVEIDAEEVTQDDPMETENVEGVHKKTGEILRCIKINEDEMKVMTGEDNKEESEEMKE</sequence>
<feature type="region of interest" description="Disordered" evidence="1">
    <location>
        <begin position="80"/>
        <end position="127"/>
    </location>
</feature>
<dbReference type="Proteomes" id="UP001158576">
    <property type="component" value="Chromosome 2"/>
</dbReference>
<protein>
    <submittedName>
        <fullName evidence="2">Oidioi.mRNA.OKI2018_I69.chr2.g6793.t1.cds</fullName>
    </submittedName>
</protein>
<gene>
    <name evidence="2" type="ORF">OKIOD_LOCUS15558</name>
</gene>
<feature type="region of interest" description="Disordered" evidence="1">
    <location>
        <begin position="31"/>
        <end position="64"/>
    </location>
</feature>
<feature type="compositionally biased region" description="Basic and acidic residues" evidence="1">
    <location>
        <begin position="80"/>
        <end position="90"/>
    </location>
</feature>
<feature type="compositionally biased region" description="Acidic residues" evidence="1">
    <location>
        <begin position="31"/>
        <end position="54"/>
    </location>
</feature>
<accession>A0ABN7TB65</accession>
<evidence type="ECO:0000256" key="1">
    <source>
        <dbReference type="SAM" id="MobiDB-lite"/>
    </source>
</evidence>
<dbReference type="EMBL" id="OU015567">
    <property type="protein sequence ID" value="CAG5112595.1"/>
    <property type="molecule type" value="Genomic_DNA"/>
</dbReference>
<feature type="compositionally biased region" description="Acidic residues" evidence="1">
    <location>
        <begin position="91"/>
        <end position="104"/>
    </location>
</feature>
<feature type="compositionally biased region" description="Acidic residues" evidence="1">
    <location>
        <begin position="114"/>
        <end position="124"/>
    </location>
</feature>
<organism evidence="2 3">
    <name type="scientific">Oikopleura dioica</name>
    <name type="common">Tunicate</name>
    <dbReference type="NCBI Taxonomy" id="34765"/>
    <lineage>
        <taxon>Eukaryota</taxon>
        <taxon>Metazoa</taxon>
        <taxon>Chordata</taxon>
        <taxon>Tunicata</taxon>
        <taxon>Appendicularia</taxon>
        <taxon>Copelata</taxon>
        <taxon>Oikopleuridae</taxon>
        <taxon>Oikopleura</taxon>
    </lineage>
</organism>
<reference evidence="2 3" key="1">
    <citation type="submission" date="2021-04" db="EMBL/GenBank/DDBJ databases">
        <authorList>
            <person name="Bliznina A."/>
        </authorList>
    </citation>
    <scope>NUCLEOTIDE SEQUENCE [LARGE SCALE GENOMIC DNA]</scope>
</reference>
<keyword evidence="3" id="KW-1185">Reference proteome</keyword>